<protein>
    <submittedName>
        <fullName evidence="2">Uncharacterized protein</fullName>
    </submittedName>
</protein>
<evidence type="ECO:0000256" key="1">
    <source>
        <dbReference type="SAM" id="MobiDB-lite"/>
    </source>
</evidence>
<dbReference type="Proteomes" id="UP001286456">
    <property type="component" value="Unassembled WGS sequence"/>
</dbReference>
<comment type="caution">
    <text evidence="2">The sequence shown here is derived from an EMBL/GenBank/DDBJ whole genome shotgun (WGS) entry which is preliminary data.</text>
</comment>
<evidence type="ECO:0000313" key="3">
    <source>
        <dbReference type="Proteomes" id="UP001286456"/>
    </source>
</evidence>
<dbReference type="AlphaFoldDB" id="A0AAE0MIV7"/>
<dbReference type="EMBL" id="JAUEPO010000002">
    <property type="protein sequence ID" value="KAK3333830.1"/>
    <property type="molecule type" value="Genomic_DNA"/>
</dbReference>
<evidence type="ECO:0000313" key="2">
    <source>
        <dbReference type="EMBL" id="KAK3333830.1"/>
    </source>
</evidence>
<feature type="compositionally biased region" description="Gly residues" evidence="1">
    <location>
        <begin position="119"/>
        <end position="128"/>
    </location>
</feature>
<organism evidence="2 3">
    <name type="scientific">Cercophora scortea</name>
    <dbReference type="NCBI Taxonomy" id="314031"/>
    <lineage>
        <taxon>Eukaryota</taxon>
        <taxon>Fungi</taxon>
        <taxon>Dikarya</taxon>
        <taxon>Ascomycota</taxon>
        <taxon>Pezizomycotina</taxon>
        <taxon>Sordariomycetes</taxon>
        <taxon>Sordariomycetidae</taxon>
        <taxon>Sordariales</taxon>
        <taxon>Lasiosphaeriaceae</taxon>
        <taxon>Cercophora</taxon>
    </lineage>
</organism>
<reference evidence="2" key="1">
    <citation type="journal article" date="2023" name="Mol. Phylogenet. Evol.">
        <title>Genome-scale phylogeny and comparative genomics of the fungal order Sordariales.</title>
        <authorList>
            <person name="Hensen N."/>
            <person name="Bonometti L."/>
            <person name="Westerberg I."/>
            <person name="Brannstrom I.O."/>
            <person name="Guillou S."/>
            <person name="Cros-Aarteil S."/>
            <person name="Calhoun S."/>
            <person name="Haridas S."/>
            <person name="Kuo A."/>
            <person name="Mondo S."/>
            <person name="Pangilinan J."/>
            <person name="Riley R."/>
            <person name="LaButti K."/>
            <person name="Andreopoulos B."/>
            <person name="Lipzen A."/>
            <person name="Chen C."/>
            <person name="Yan M."/>
            <person name="Daum C."/>
            <person name="Ng V."/>
            <person name="Clum A."/>
            <person name="Steindorff A."/>
            <person name="Ohm R.A."/>
            <person name="Martin F."/>
            <person name="Silar P."/>
            <person name="Natvig D.O."/>
            <person name="Lalanne C."/>
            <person name="Gautier V."/>
            <person name="Ament-Velasquez S.L."/>
            <person name="Kruys A."/>
            <person name="Hutchinson M.I."/>
            <person name="Powell A.J."/>
            <person name="Barry K."/>
            <person name="Miller A.N."/>
            <person name="Grigoriev I.V."/>
            <person name="Debuchy R."/>
            <person name="Gladieux P."/>
            <person name="Hiltunen Thoren M."/>
            <person name="Johannesson H."/>
        </authorList>
    </citation>
    <scope>NUCLEOTIDE SEQUENCE</scope>
    <source>
        <strain evidence="2">SMH4131-1</strain>
    </source>
</reference>
<name>A0AAE0MIV7_9PEZI</name>
<sequence length="230" mass="25840">MCALARPPAKLRKQGKLPDCQLSKRFRGGPHWIDWAWRGTTLRRDEMTARALCKAHTTHPNLEVTHSLTPFLNQIRSSADIDISPASLHFTLRTQQSKHPKPMRRPGDQRARGRKKEGFQGGRAGQGAGHLGHFRFEMRLDRGHFPHSNPLWDRRDSSTTCLLLGSVSLLLPQATLPTWKSHQAGCDTRHPVQSEFPLLLLPSRLPSPTYLSCVGQVKLGRVVYVVGSIK</sequence>
<reference evidence="2" key="2">
    <citation type="submission" date="2023-06" db="EMBL/GenBank/DDBJ databases">
        <authorList>
            <consortium name="Lawrence Berkeley National Laboratory"/>
            <person name="Haridas S."/>
            <person name="Hensen N."/>
            <person name="Bonometti L."/>
            <person name="Westerberg I."/>
            <person name="Brannstrom I.O."/>
            <person name="Guillou S."/>
            <person name="Cros-Aarteil S."/>
            <person name="Calhoun S."/>
            <person name="Kuo A."/>
            <person name="Mondo S."/>
            <person name="Pangilinan J."/>
            <person name="Riley R."/>
            <person name="Labutti K."/>
            <person name="Andreopoulos B."/>
            <person name="Lipzen A."/>
            <person name="Chen C."/>
            <person name="Yanf M."/>
            <person name="Daum C."/>
            <person name="Ng V."/>
            <person name="Clum A."/>
            <person name="Steindorff A."/>
            <person name="Ohm R."/>
            <person name="Martin F."/>
            <person name="Silar P."/>
            <person name="Natvig D."/>
            <person name="Lalanne C."/>
            <person name="Gautier V."/>
            <person name="Ament-Velasquez S.L."/>
            <person name="Kruys A."/>
            <person name="Hutchinson M.I."/>
            <person name="Powell A.J."/>
            <person name="Barry K."/>
            <person name="Miller A.N."/>
            <person name="Grigoriev I.V."/>
            <person name="Debuchy R."/>
            <person name="Gladieux P."/>
            <person name="Thoren M.H."/>
            <person name="Johannesson H."/>
        </authorList>
    </citation>
    <scope>NUCLEOTIDE SEQUENCE</scope>
    <source>
        <strain evidence="2">SMH4131-1</strain>
    </source>
</reference>
<feature type="region of interest" description="Disordered" evidence="1">
    <location>
        <begin position="92"/>
        <end position="128"/>
    </location>
</feature>
<accession>A0AAE0MIV7</accession>
<proteinExistence type="predicted"/>
<gene>
    <name evidence="2" type="ORF">B0T19DRAFT_138630</name>
</gene>
<keyword evidence="3" id="KW-1185">Reference proteome</keyword>